<dbReference type="HOGENOM" id="CLU_039483_0_0_2"/>
<evidence type="ECO:0000256" key="7">
    <source>
        <dbReference type="ARBA" id="ARBA00023136"/>
    </source>
</evidence>
<evidence type="ECO:0000256" key="6">
    <source>
        <dbReference type="ARBA" id="ARBA00022989"/>
    </source>
</evidence>
<dbReference type="InterPro" id="IPR013525">
    <property type="entry name" value="ABC2_TM"/>
</dbReference>
<evidence type="ECO:0000256" key="2">
    <source>
        <dbReference type="ARBA" id="ARBA00007783"/>
    </source>
</evidence>
<evidence type="ECO:0000256" key="4">
    <source>
        <dbReference type="ARBA" id="ARBA00022475"/>
    </source>
</evidence>
<proteinExistence type="inferred from homology"/>
<feature type="transmembrane region" description="Helical" evidence="8">
    <location>
        <begin position="21"/>
        <end position="40"/>
    </location>
</feature>
<keyword evidence="6 8" id="KW-1133">Transmembrane helix</keyword>
<dbReference type="GO" id="GO:0005886">
    <property type="term" value="C:plasma membrane"/>
    <property type="evidence" value="ECO:0007669"/>
    <property type="project" value="UniProtKB-SubCell"/>
</dbReference>
<dbReference type="PANTHER" id="PTHR30294">
    <property type="entry name" value="MEMBRANE COMPONENT OF ABC TRANSPORTER YHHJ-RELATED"/>
    <property type="match status" value="1"/>
</dbReference>
<organism evidence="10 11">
    <name type="scientific">Methanobacterium paludis (strain DSM 25820 / JCM 18151 / SWAN1)</name>
    <dbReference type="NCBI Taxonomy" id="868131"/>
    <lineage>
        <taxon>Archaea</taxon>
        <taxon>Methanobacteriati</taxon>
        <taxon>Methanobacteriota</taxon>
        <taxon>Methanomada group</taxon>
        <taxon>Methanobacteria</taxon>
        <taxon>Methanobacteriales</taxon>
        <taxon>Methanobacteriaceae</taxon>
        <taxon>Methanobacterium</taxon>
    </lineage>
</organism>
<dbReference type="Pfam" id="PF12698">
    <property type="entry name" value="ABC2_membrane_3"/>
    <property type="match status" value="1"/>
</dbReference>
<keyword evidence="3" id="KW-0813">Transport</keyword>
<dbReference type="OrthoDB" id="70963at2157"/>
<protein>
    <submittedName>
        <fullName evidence="10">ABC-2 type transporter</fullName>
    </submittedName>
</protein>
<keyword evidence="7 8" id="KW-0472">Membrane</keyword>
<keyword evidence="4" id="KW-1003">Cell membrane</keyword>
<evidence type="ECO:0000259" key="9">
    <source>
        <dbReference type="PROSITE" id="PS51012"/>
    </source>
</evidence>
<comment type="similarity">
    <text evidence="2">Belongs to the ABC-2 integral membrane protein family.</text>
</comment>
<feature type="transmembrane region" description="Helical" evidence="8">
    <location>
        <begin position="397"/>
        <end position="419"/>
    </location>
</feature>
<evidence type="ECO:0000256" key="5">
    <source>
        <dbReference type="ARBA" id="ARBA00022692"/>
    </source>
</evidence>
<feature type="domain" description="ABC transmembrane type-2" evidence="9">
    <location>
        <begin position="187"/>
        <end position="422"/>
    </location>
</feature>
<evidence type="ECO:0000313" key="11">
    <source>
        <dbReference type="Proteomes" id="UP000009231"/>
    </source>
</evidence>
<evidence type="ECO:0000256" key="8">
    <source>
        <dbReference type="SAM" id="Phobius"/>
    </source>
</evidence>
<comment type="subcellular location">
    <subcellularLocation>
        <location evidence="1">Cell membrane</location>
        <topology evidence="1">Multi-pass membrane protein</topology>
    </subcellularLocation>
</comment>
<evidence type="ECO:0000313" key="10">
    <source>
        <dbReference type="EMBL" id="AEG18571.1"/>
    </source>
</evidence>
<feature type="transmembrane region" description="Helical" evidence="8">
    <location>
        <begin position="338"/>
        <end position="356"/>
    </location>
</feature>
<dbReference type="eggNOG" id="arCOG01463">
    <property type="taxonomic scope" value="Archaea"/>
</dbReference>
<dbReference type="KEGG" id="mew:MSWAN_1557"/>
<accession>F6D1U4</accession>
<dbReference type="Gene3D" id="3.40.1710.10">
    <property type="entry name" value="abc type-2 transporter like domain"/>
    <property type="match status" value="1"/>
</dbReference>
<dbReference type="PANTHER" id="PTHR30294:SF29">
    <property type="entry name" value="MULTIDRUG ABC TRANSPORTER PERMEASE YBHS-RELATED"/>
    <property type="match status" value="1"/>
</dbReference>
<feature type="transmembrane region" description="Helical" evidence="8">
    <location>
        <begin position="267"/>
        <end position="295"/>
    </location>
</feature>
<dbReference type="Proteomes" id="UP000009231">
    <property type="component" value="Chromosome"/>
</dbReference>
<dbReference type="AlphaFoldDB" id="F6D1U4"/>
<dbReference type="GO" id="GO:0140359">
    <property type="term" value="F:ABC-type transporter activity"/>
    <property type="evidence" value="ECO:0007669"/>
    <property type="project" value="InterPro"/>
</dbReference>
<dbReference type="InterPro" id="IPR047817">
    <property type="entry name" value="ABC2_TM_bact-type"/>
</dbReference>
<keyword evidence="5 8" id="KW-0812">Transmembrane</keyword>
<keyword evidence="11" id="KW-1185">Reference proteome</keyword>
<dbReference type="STRING" id="868131.MSWAN_1557"/>
<dbReference type="PROSITE" id="PS51012">
    <property type="entry name" value="ABC_TM2"/>
    <property type="match status" value="1"/>
</dbReference>
<dbReference type="InterPro" id="IPR051449">
    <property type="entry name" value="ABC-2_transporter_component"/>
</dbReference>
<feature type="transmembrane region" description="Helical" evidence="8">
    <location>
        <begin position="301"/>
        <end position="326"/>
    </location>
</feature>
<evidence type="ECO:0000256" key="3">
    <source>
        <dbReference type="ARBA" id="ARBA00022448"/>
    </source>
</evidence>
<evidence type="ECO:0000256" key="1">
    <source>
        <dbReference type="ARBA" id="ARBA00004651"/>
    </source>
</evidence>
<gene>
    <name evidence="10" type="ordered locus">MSWAN_1557</name>
</gene>
<sequence>MKFMSIAVKDLKEIIRDRRSLFFILLFPMMFMLVFGFAFGNMGESNEPHNLAVVNYDQGTTLSGEQVNFGDNLTTLLGDVKYQSSDVHMFNITETNESTANQMVKQRDADAELIIPANFSKSASSLITITAQSVTSGSSVLTTTTGQNSSNTSTSTLIIRGDTGYMGFGTTQGILVGVLSGYQDQLVTNVQNSIKGTHGAEPQKYIQSKVEGIPGTESFTSFDFIAPGMIVFAILLLATSVAAILTKEVESGTLRRLKMSKMTSFDFLFGGVIPWSFVAAAQVIILFVVAIAMGFHWQGGIISLILAVIVGVIGGVSSISLGMIIAAFARDAKQASSLGTLIVVPMSFAVGAFFQLPQAVIGTFMGHTIQVYDFIPWTNTLNALRATLTYGGGWNAISFDVLMSLILTVILFVIGVFLFSRTRMRPEG</sequence>
<dbReference type="GeneID" id="10669066"/>
<reference evidence="10 11" key="1">
    <citation type="journal article" date="2014" name="Int. J. Syst. Evol. Microbiol.">
        <title>Methanobacterium paludis sp. nov. and a novel strain of Methanobacterium lacus isolated from northern peatlands.</title>
        <authorList>
            <person name="Cadillo-Quiroz H."/>
            <person name="Brauer S.L."/>
            <person name="Goodson N."/>
            <person name="Yavitt J.B."/>
            <person name="Zinder S.H."/>
        </authorList>
    </citation>
    <scope>NUCLEOTIDE SEQUENCE [LARGE SCALE GENOMIC DNA]</scope>
    <source>
        <strain evidence="11">DSM 25820 / JCM 18151 / SWAN1</strain>
    </source>
</reference>
<dbReference type="EMBL" id="CP002772">
    <property type="protein sequence ID" value="AEG18571.1"/>
    <property type="molecule type" value="Genomic_DNA"/>
</dbReference>
<feature type="transmembrane region" description="Helical" evidence="8">
    <location>
        <begin position="224"/>
        <end position="246"/>
    </location>
</feature>
<name>F6D1U4_METPW</name>
<dbReference type="RefSeq" id="WP_013826070.1">
    <property type="nucleotide sequence ID" value="NC_015574.1"/>
</dbReference>